<dbReference type="AlphaFoldDB" id="A0A1H3WFM4"/>
<organism evidence="1 2">
    <name type="scientific">Microbulbifer marinus</name>
    <dbReference type="NCBI Taxonomy" id="658218"/>
    <lineage>
        <taxon>Bacteria</taxon>
        <taxon>Pseudomonadati</taxon>
        <taxon>Pseudomonadota</taxon>
        <taxon>Gammaproteobacteria</taxon>
        <taxon>Cellvibrionales</taxon>
        <taxon>Microbulbiferaceae</taxon>
        <taxon>Microbulbifer</taxon>
    </lineage>
</organism>
<dbReference type="InterPro" id="IPR011990">
    <property type="entry name" value="TPR-like_helical_dom_sf"/>
</dbReference>
<dbReference type="Pfam" id="PF06041">
    <property type="entry name" value="DUF924"/>
    <property type="match status" value="1"/>
</dbReference>
<dbReference type="Gene3D" id="1.20.58.320">
    <property type="entry name" value="TPR-like"/>
    <property type="match status" value="1"/>
</dbReference>
<name>A0A1H3WFM4_9GAMM</name>
<dbReference type="OrthoDB" id="7593450at2"/>
<reference evidence="2" key="1">
    <citation type="submission" date="2016-10" db="EMBL/GenBank/DDBJ databases">
        <authorList>
            <person name="Varghese N."/>
            <person name="Submissions S."/>
        </authorList>
    </citation>
    <scope>NUCLEOTIDE SEQUENCE [LARGE SCALE GENOMIC DNA]</scope>
    <source>
        <strain evidence="2">CGMCC 1.10657</strain>
    </source>
</reference>
<accession>A0A1H3WFM4</accession>
<dbReference type="Gene3D" id="1.25.40.10">
    <property type="entry name" value="Tetratricopeptide repeat domain"/>
    <property type="match status" value="1"/>
</dbReference>
<keyword evidence="2" id="KW-1185">Reference proteome</keyword>
<dbReference type="SUPFAM" id="SSF48452">
    <property type="entry name" value="TPR-like"/>
    <property type="match status" value="1"/>
</dbReference>
<evidence type="ECO:0000313" key="1">
    <source>
        <dbReference type="EMBL" id="SDZ85142.1"/>
    </source>
</evidence>
<protein>
    <submittedName>
        <fullName evidence="1">Uncharacterized conserved protein, DUF924 family</fullName>
    </submittedName>
</protein>
<dbReference type="STRING" id="658218.SAMN05216562_0763"/>
<dbReference type="EMBL" id="FNQO01000001">
    <property type="protein sequence ID" value="SDZ85142.1"/>
    <property type="molecule type" value="Genomic_DNA"/>
</dbReference>
<sequence>MPEPREILTFWFGQPQLDAVPDDKHRQRWFAGGEDLDRKIDKYFGSTVEAALDGDLAQWRETLEGEMALVLLCDQFTRNIYRDSDRAYAGDPLALDIAQAVIARGDDRDMGLYQRAFLGMPLEHSEEPAMQRRSVDYFNQLRMDYLDGAEGAAQAESFYQYAVAHRKVIDEFGRYPHRNAALGRESTPAEQKWLDQGGGF</sequence>
<dbReference type="Proteomes" id="UP000198658">
    <property type="component" value="Unassembled WGS sequence"/>
</dbReference>
<proteinExistence type="predicted"/>
<evidence type="ECO:0000313" key="2">
    <source>
        <dbReference type="Proteomes" id="UP000198658"/>
    </source>
</evidence>
<dbReference type="RefSeq" id="WP_091385309.1">
    <property type="nucleotide sequence ID" value="NZ_FNQO01000001.1"/>
</dbReference>
<gene>
    <name evidence="1" type="ORF">SAMN05216562_0763</name>
</gene>
<dbReference type="InterPro" id="IPR010323">
    <property type="entry name" value="DUF924"/>
</dbReference>